<sequence length="346" mass="38959">MWLKISRRFARPRLWCLAMLGAIAAFALAPLLTPATAAAFVPICLITGAALGADLTLPHVIQAEISDWDRYRFGRERNGILFACWNMATKLALALSAGFAFVVLGASGFEDGQPEPLWLLAMIYALLPCVCKGWLYCCSGISRYSLHSTGQYACDWTAANGALPTMRLLILLTTLFLAGCSDMRIEQFRDSPHVLKLEDYFDGRVLAWGSFEDRFGTVRRQFFVEIDGHWNGEALVLHEAFRYDDGEEQVRVWTIRPDGQGGYTGTADDVVGVARGRIAGNALHWQYEMNLAVGERRWRVRFDDWMLLQPDGVMLNRAQVSKWGLRIGEVRLFFLKPDAARERLQL</sequence>
<dbReference type="EMBL" id="JBHSWE010000001">
    <property type="protein sequence ID" value="MFC6669174.1"/>
    <property type="molecule type" value="Genomic_DNA"/>
</dbReference>
<accession>A0ABW1ZUJ2</accession>
<evidence type="ECO:0000313" key="2">
    <source>
        <dbReference type="EMBL" id="MFC6669174.1"/>
    </source>
</evidence>
<feature type="transmembrane region" description="Helical" evidence="1">
    <location>
        <begin position="80"/>
        <end position="105"/>
    </location>
</feature>
<reference evidence="3" key="1">
    <citation type="journal article" date="2019" name="Int. J. Syst. Evol. Microbiol.">
        <title>The Global Catalogue of Microorganisms (GCM) 10K type strain sequencing project: providing services to taxonomists for standard genome sequencing and annotation.</title>
        <authorList>
            <consortium name="The Broad Institute Genomics Platform"/>
            <consortium name="The Broad Institute Genome Sequencing Center for Infectious Disease"/>
            <person name="Wu L."/>
            <person name="Ma J."/>
        </authorList>
    </citation>
    <scope>NUCLEOTIDE SEQUENCE [LARGE SCALE GENOMIC DNA]</scope>
    <source>
        <strain evidence="3">NBRC 111756</strain>
    </source>
</reference>
<organism evidence="2 3">
    <name type="scientific">Marinobacterium aestuariivivens</name>
    <dbReference type="NCBI Taxonomy" id="1698799"/>
    <lineage>
        <taxon>Bacteria</taxon>
        <taxon>Pseudomonadati</taxon>
        <taxon>Pseudomonadota</taxon>
        <taxon>Gammaproteobacteria</taxon>
        <taxon>Oceanospirillales</taxon>
        <taxon>Oceanospirillaceae</taxon>
        <taxon>Marinobacterium</taxon>
    </lineage>
</organism>
<dbReference type="Proteomes" id="UP001596422">
    <property type="component" value="Unassembled WGS sequence"/>
</dbReference>
<evidence type="ECO:0000256" key="1">
    <source>
        <dbReference type="SAM" id="Phobius"/>
    </source>
</evidence>
<comment type="caution">
    <text evidence="2">The sequence shown here is derived from an EMBL/GenBank/DDBJ whole genome shotgun (WGS) entry which is preliminary data.</text>
</comment>
<dbReference type="Pfam" id="PF12915">
    <property type="entry name" value="DUF3833"/>
    <property type="match status" value="1"/>
</dbReference>
<protein>
    <submittedName>
        <fullName evidence="2">DUF3833 family protein</fullName>
    </submittedName>
</protein>
<keyword evidence="1" id="KW-1133">Transmembrane helix</keyword>
<feature type="transmembrane region" description="Helical" evidence="1">
    <location>
        <begin position="156"/>
        <end position="179"/>
    </location>
</feature>
<keyword evidence="1" id="KW-0472">Membrane</keyword>
<evidence type="ECO:0000313" key="3">
    <source>
        <dbReference type="Proteomes" id="UP001596422"/>
    </source>
</evidence>
<keyword evidence="1" id="KW-0812">Transmembrane</keyword>
<proteinExistence type="predicted"/>
<gene>
    <name evidence="2" type="ORF">ACFQDL_02905</name>
</gene>
<keyword evidence="3" id="KW-1185">Reference proteome</keyword>
<dbReference type="Pfam" id="PF13347">
    <property type="entry name" value="MFS_2"/>
    <property type="match status" value="1"/>
</dbReference>
<feature type="transmembrane region" description="Helical" evidence="1">
    <location>
        <begin position="117"/>
        <end position="136"/>
    </location>
</feature>
<dbReference type="InterPro" id="IPR024409">
    <property type="entry name" value="DUF3833"/>
</dbReference>
<name>A0ABW1ZUJ2_9GAMM</name>
<dbReference type="RefSeq" id="WP_379912829.1">
    <property type="nucleotide sequence ID" value="NZ_JBHSWE010000001.1"/>
</dbReference>